<feature type="compositionally biased region" description="Acidic residues" evidence="1">
    <location>
        <begin position="116"/>
        <end position="125"/>
    </location>
</feature>
<accession>W6YNP7</accession>
<feature type="compositionally biased region" description="Basic and acidic residues" evidence="1">
    <location>
        <begin position="224"/>
        <end position="236"/>
    </location>
</feature>
<sequence>MINSTSFGHSPTISIRSGSNTVVEGKKKHGVFGFKAKDNDRPKSSHGSPLQLSPLPPLTPVKAAQFLGVECGAVRTRSGSLGSRVQDVYEFNGPLVRSIPEDKNSSTRLTDPQDSASEETESIEEDVVSGPVTSKCLWAAGNKKAQRMFGIASSRGSSIKRRAEPERHFTETPAIYSKKGNRVDYSSEPDVHARAPAKPRKRRTRKKAPKSLDRMTPITEISCDELRSSYHDSEHNPELELISEYERDPSYSSSLPQRPPTPLPLTVNTSYELKEEDLSPVDANSGKQAVAGVEESAQYSDREVGVNKPKPEPLTVIYLRGPLQYFEDRLLDATEAHLAAQKMKNDINDAARVYLDDKGCCLRASHKAMKKEFVAVRPNVLVEDSDNDTESASDDGKKLVSIRGSIDLEEDPIVDLVELMTCTHITASVRKLVYVQPKKPKPTTPSKGQPTLNPSSGVNSPLKSTYIFQHDEKASPFKELICNVSPTLKRIYHPAKLPKQIRRTKKSRNLCNDSRILVQNWISTNDHTKQRPLSDRLDMDVLSDQQIPPAPFPKDNTNSISITNSPRPPRKSSKEGYCLRNGHILHPINLPSIPDEAAINALEVRPHLRTHSRRKMRVHIPVFCDRCGEDVREELWGCDLAACRMVVCKGCSVDMEAEWMERVCGGCEN</sequence>
<feature type="compositionally biased region" description="Basic residues" evidence="1">
    <location>
        <begin position="195"/>
        <end position="209"/>
    </location>
</feature>
<dbReference type="eggNOG" id="ENOG502RQEW">
    <property type="taxonomic scope" value="Eukaryota"/>
</dbReference>
<feature type="region of interest" description="Disordered" evidence="1">
    <location>
        <begin position="437"/>
        <end position="460"/>
    </location>
</feature>
<protein>
    <submittedName>
        <fullName evidence="2">Uncharacterized protein</fullName>
    </submittedName>
</protein>
<feature type="compositionally biased region" description="Polar residues" evidence="1">
    <location>
        <begin position="555"/>
        <end position="565"/>
    </location>
</feature>
<organism evidence="2 3">
    <name type="scientific">Cochliobolus carbonum (strain 26-R-13)</name>
    <name type="common">Maize leaf spot fungus</name>
    <name type="synonym">Bipolaris zeicola</name>
    <dbReference type="NCBI Taxonomy" id="930089"/>
    <lineage>
        <taxon>Eukaryota</taxon>
        <taxon>Fungi</taxon>
        <taxon>Dikarya</taxon>
        <taxon>Ascomycota</taxon>
        <taxon>Pezizomycotina</taxon>
        <taxon>Dothideomycetes</taxon>
        <taxon>Pleosporomycetidae</taxon>
        <taxon>Pleosporales</taxon>
        <taxon>Pleosporineae</taxon>
        <taxon>Pleosporaceae</taxon>
        <taxon>Bipolaris</taxon>
    </lineage>
</organism>
<reference evidence="2 3" key="1">
    <citation type="journal article" date="2013" name="PLoS Genet.">
        <title>Comparative genome structure, secondary metabolite, and effector coding capacity across Cochliobolus pathogens.</title>
        <authorList>
            <person name="Condon B.J."/>
            <person name="Leng Y."/>
            <person name="Wu D."/>
            <person name="Bushley K.E."/>
            <person name="Ohm R.A."/>
            <person name="Otillar R."/>
            <person name="Martin J."/>
            <person name="Schackwitz W."/>
            <person name="Grimwood J."/>
            <person name="MohdZainudin N."/>
            <person name="Xue C."/>
            <person name="Wang R."/>
            <person name="Manning V.A."/>
            <person name="Dhillon B."/>
            <person name="Tu Z.J."/>
            <person name="Steffenson B.J."/>
            <person name="Salamov A."/>
            <person name="Sun H."/>
            <person name="Lowry S."/>
            <person name="LaButti K."/>
            <person name="Han J."/>
            <person name="Copeland A."/>
            <person name="Lindquist E."/>
            <person name="Barry K."/>
            <person name="Schmutz J."/>
            <person name="Baker S.E."/>
            <person name="Ciuffetti L.M."/>
            <person name="Grigoriev I.V."/>
            <person name="Zhong S."/>
            <person name="Turgeon B.G."/>
        </authorList>
    </citation>
    <scope>NUCLEOTIDE SEQUENCE [LARGE SCALE GENOMIC DNA]</scope>
    <source>
        <strain evidence="2 3">26-R-13</strain>
    </source>
</reference>
<evidence type="ECO:0000313" key="2">
    <source>
        <dbReference type="EMBL" id="EUC37149.1"/>
    </source>
</evidence>
<feature type="compositionally biased region" description="Polar residues" evidence="1">
    <location>
        <begin position="448"/>
        <end position="460"/>
    </location>
</feature>
<feature type="region of interest" description="Disordered" evidence="1">
    <location>
        <begin position="1"/>
        <end position="20"/>
    </location>
</feature>
<dbReference type="STRING" id="930089.W6YNP7"/>
<dbReference type="GeneID" id="19152126"/>
<dbReference type="OrthoDB" id="3790861at2759"/>
<keyword evidence="3" id="KW-1185">Reference proteome</keyword>
<proteinExistence type="predicted"/>
<gene>
    <name evidence="2" type="ORF">COCCADRAFT_86324</name>
</gene>
<dbReference type="AlphaFoldDB" id="W6YNP7"/>
<feature type="compositionally biased region" description="Basic and acidic residues" evidence="1">
    <location>
        <begin position="161"/>
        <end position="170"/>
    </location>
</feature>
<dbReference type="RefSeq" id="XP_007708590.1">
    <property type="nucleotide sequence ID" value="XM_007710400.1"/>
</dbReference>
<feature type="region of interest" description="Disordered" evidence="1">
    <location>
        <begin position="544"/>
        <end position="574"/>
    </location>
</feature>
<feature type="region of interest" description="Disordered" evidence="1">
    <location>
        <begin position="96"/>
        <end position="125"/>
    </location>
</feature>
<dbReference type="Proteomes" id="UP000053841">
    <property type="component" value="Unassembled WGS sequence"/>
</dbReference>
<feature type="compositionally biased region" description="Polar residues" evidence="1">
    <location>
        <begin position="106"/>
        <end position="115"/>
    </location>
</feature>
<dbReference type="EMBL" id="KI964554">
    <property type="protein sequence ID" value="EUC37149.1"/>
    <property type="molecule type" value="Genomic_DNA"/>
</dbReference>
<name>W6YNP7_COCC2</name>
<evidence type="ECO:0000313" key="3">
    <source>
        <dbReference type="Proteomes" id="UP000053841"/>
    </source>
</evidence>
<feature type="region of interest" description="Disordered" evidence="1">
    <location>
        <begin position="156"/>
        <end position="236"/>
    </location>
</feature>
<dbReference type="KEGG" id="bze:COCCADRAFT_86324"/>
<dbReference type="HOGENOM" id="CLU_349205_0_0_1"/>
<evidence type="ECO:0000256" key="1">
    <source>
        <dbReference type="SAM" id="MobiDB-lite"/>
    </source>
</evidence>
<feature type="region of interest" description="Disordered" evidence="1">
    <location>
        <begin position="33"/>
        <end position="56"/>
    </location>
</feature>